<dbReference type="EMBL" id="AGCU01009919">
    <property type="status" value="NOT_ANNOTATED_CDS"/>
    <property type="molecule type" value="Genomic_DNA"/>
</dbReference>
<sequence>GKKDECLICRAPCRTIFLSK</sequence>
<protein>
    <submittedName>
        <fullName evidence="1">Uncharacterized protein</fullName>
    </submittedName>
</protein>
<dbReference type="Ensembl" id="ENSPSIT00000000853.1">
    <property type="protein sequence ID" value="ENSPSIP00000000853.1"/>
    <property type="gene ID" value="ENSPSIG00000000853.1"/>
</dbReference>
<name>K7EYJ3_PELSI</name>
<reference evidence="1" key="4">
    <citation type="submission" date="2025-09" db="UniProtKB">
        <authorList>
            <consortium name="Ensembl"/>
        </authorList>
    </citation>
    <scope>IDENTIFICATION</scope>
</reference>
<dbReference type="AlphaFoldDB" id="K7EYJ3"/>
<reference evidence="2" key="1">
    <citation type="submission" date="2011-10" db="EMBL/GenBank/DDBJ databases">
        <authorList>
            <consortium name="Soft-shell Turtle Genome Consortium"/>
        </authorList>
    </citation>
    <scope>NUCLEOTIDE SEQUENCE [LARGE SCALE GENOMIC DNA]</scope>
    <source>
        <strain evidence="2">Daiwa-1</strain>
    </source>
</reference>
<dbReference type="HOGENOM" id="CLU_3429523_0_0_1"/>
<keyword evidence="2" id="KW-1185">Reference proteome</keyword>
<reference evidence="1" key="3">
    <citation type="submission" date="2025-08" db="UniProtKB">
        <authorList>
            <consortium name="Ensembl"/>
        </authorList>
    </citation>
    <scope>IDENTIFICATION</scope>
</reference>
<reference evidence="2" key="2">
    <citation type="journal article" date="2013" name="Nat. Genet.">
        <title>The draft genomes of soft-shell turtle and green sea turtle yield insights into the development and evolution of the turtle-specific body plan.</title>
        <authorList>
            <person name="Wang Z."/>
            <person name="Pascual-Anaya J."/>
            <person name="Zadissa A."/>
            <person name="Li W."/>
            <person name="Niimura Y."/>
            <person name="Huang Z."/>
            <person name="Li C."/>
            <person name="White S."/>
            <person name="Xiong Z."/>
            <person name="Fang D."/>
            <person name="Wang B."/>
            <person name="Ming Y."/>
            <person name="Chen Y."/>
            <person name="Zheng Y."/>
            <person name="Kuraku S."/>
            <person name="Pignatelli M."/>
            <person name="Herrero J."/>
            <person name="Beal K."/>
            <person name="Nozawa M."/>
            <person name="Li Q."/>
            <person name="Wang J."/>
            <person name="Zhang H."/>
            <person name="Yu L."/>
            <person name="Shigenobu S."/>
            <person name="Wang J."/>
            <person name="Liu J."/>
            <person name="Flicek P."/>
            <person name="Searle S."/>
            <person name="Wang J."/>
            <person name="Kuratani S."/>
            <person name="Yin Y."/>
            <person name="Aken B."/>
            <person name="Zhang G."/>
            <person name="Irie N."/>
        </authorList>
    </citation>
    <scope>NUCLEOTIDE SEQUENCE [LARGE SCALE GENOMIC DNA]</scope>
    <source>
        <strain evidence="2">Daiwa-1</strain>
    </source>
</reference>
<organism evidence="1 2">
    <name type="scientific">Pelodiscus sinensis</name>
    <name type="common">Chinese softshell turtle</name>
    <name type="synonym">Trionyx sinensis</name>
    <dbReference type="NCBI Taxonomy" id="13735"/>
    <lineage>
        <taxon>Eukaryota</taxon>
        <taxon>Metazoa</taxon>
        <taxon>Chordata</taxon>
        <taxon>Craniata</taxon>
        <taxon>Vertebrata</taxon>
        <taxon>Euteleostomi</taxon>
        <taxon>Archelosauria</taxon>
        <taxon>Testudinata</taxon>
        <taxon>Testudines</taxon>
        <taxon>Cryptodira</taxon>
        <taxon>Trionychia</taxon>
        <taxon>Trionychidae</taxon>
        <taxon>Pelodiscus</taxon>
    </lineage>
</organism>
<evidence type="ECO:0000313" key="1">
    <source>
        <dbReference type="Ensembl" id="ENSPSIP00000000853.1"/>
    </source>
</evidence>
<accession>K7EYJ3</accession>
<proteinExistence type="predicted"/>
<evidence type="ECO:0000313" key="2">
    <source>
        <dbReference type="Proteomes" id="UP000007267"/>
    </source>
</evidence>
<dbReference type="Proteomes" id="UP000007267">
    <property type="component" value="Unassembled WGS sequence"/>
</dbReference>